<keyword evidence="2" id="KW-1185">Reference proteome</keyword>
<proteinExistence type="predicted"/>
<reference evidence="1 2" key="1">
    <citation type="submission" date="2019-03" db="EMBL/GenBank/DDBJ databases">
        <title>Genomic Encyclopedia of Archaeal and Bacterial Type Strains, Phase II (KMG-II): from individual species to whole genera.</title>
        <authorList>
            <person name="Goeker M."/>
        </authorList>
    </citation>
    <scope>NUCLEOTIDE SEQUENCE [LARGE SCALE GENOMIC DNA]</scope>
    <source>
        <strain evidence="1 2">DSM 45499</strain>
    </source>
</reference>
<name>A0A4R7V2P6_9PSEU</name>
<evidence type="ECO:0000313" key="1">
    <source>
        <dbReference type="EMBL" id="TDV43579.1"/>
    </source>
</evidence>
<dbReference type="AlphaFoldDB" id="A0A4R7V2P6"/>
<dbReference type="Proteomes" id="UP000294927">
    <property type="component" value="Unassembled WGS sequence"/>
</dbReference>
<dbReference type="EMBL" id="SOCP01000015">
    <property type="protein sequence ID" value="TDV43579.1"/>
    <property type="molecule type" value="Genomic_DNA"/>
</dbReference>
<organism evidence="1 2">
    <name type="scientific">Actinophytocola oryzae</name>
    <dbReference type="NCBI Taxonomy" id="502181"/>
    <lineage>
        <taxon>Bacteria</taxon>
        <taxon>Bacillati</taxon>
        <taxon>Actinomycetota</taxon>
        <taxon>Actinomycetes</taxon>
        <taxon>Pseudonocardiales</taxon>
        <taxon>Pseudonocardiaceae</taxon>
    </lineage>
</organism>
<accession>A0A4R7V2P6</accession>
<evidence type="ECO:0000313" key="2">
    <source>
        <dbReference type="Proteomes" id="UP000294927"/>
    </source>
</evidence>
<protein>
    <submittedName>
        <fullName evidence="1">Uncharacterized protein</fullName>
    </submittedName>
</protein>
<comment type="caution">
    <text evidence="1">The sequence shown here is derived from an EMBL/GenBank/DDBJ whole genome shotgun (WGS) entry which is preliminary data.</text>
</comment>
<sequence>MALGHNRGDFCPDAPANRDLVDQHLLWCLDQRERGWLLPSRVPVDNLTIFATTSRSELGRALDLDPLVAAGVRHYAVTCYAPAPAAGLLSDPLG</sequence>
<gene>
    <name evidence="1" type="ORF">CLV71_11541</name>
</gene>